<reference evidence="5" key="1">
    <citation type="journal article" date="2023" name="IMA Fungus">
        <title>Comparative genomic study of the Penicillium genus elucidates a diverse pangenome and 15 lateral gene transfer events.</title>
        <authorList>
            <person name="Petersen C."/>
            <person name="Sorensen T."/>
            <person name="Nielsen M.R."/>
            <person name="Sondergaard T.E."/>
            <person name="Sorensen J.L."/>
            <person name="Fitzpatrick D.A."/>
            <person name="Frisvad J.C."/>
            <person name="Nielsen K.L."/>
        </authorList>
    </citation>
    <scope>NUCLEOTIDE SEQUENCE</scope>
    <source>
        <strain evidence="5">IBT 17514</strain>
    </source>
</reference>
<dbReference type="PANTHER" id="PTHR24198:SF165">
    <property type="entry name" value="ANKYRIN REPEAT-CONTAINING PROTEIN-RELATED"/>
    <property type="match status" value="1"/>
</dbReference>
<dbReference type="PROSITE" id="PS50297">
    <property type="entry name" value="ANK_REP_REGION"/>
    <property type="match status" value="4"/>
</dbReference>
<evidence type="ECO:0000256" key="3">
    <source>
        <dbReference type="PROSITE-ProRule" id="PRU00023"/>
    </source>
</evidence>
<dbReference type="SMART" id="SM00248">
    <property type="entry name" value="ANK"/>
    <property type="match status" value="12"/>
</dbReference>
<evidence type="ECO:0000256" key="2">
    <source>
        <dbReference type="ARBA" id="ARBA00023043"/>
    </source>
</evidence>
<keyword evidence="6" id="KW-1185">Reference proteome</keyword>
<dbReference type="PROSITE" id="PS50088">
    <property type="entry name" value="ANK_REPEAT"/>
    <property type="match status" value="5"/>
</dbReference>
<gene>
    <name evidence="5" type="ORF">N7493_000990</name>
</gene>
<dbReference type="PANTHER" id="PTHR24198">
    <property type="entry name" value="ANKYRIN REPEAT AND PROTEIN KINASE DOMAIN-CONTAINING PROTEIN"/>
    <property type="match status" value="1"/>
</dbReference>
<keyword evidence="2 3" id="KW-0040">ANK repeat</keyword>
<dbReference type="Pfam" id="PF12796">
    <property type="entry name" value="Ank_2"/>
    <property type="match status" value="3"/>
</dbReference>
<feature type="repeat" description="ANK" evidence="3">
    <location>
        <begin position="931"/>
        <end position="963"/>
    </location>
</feature>
<accession>A0AAD6N1A5</accession>
<dbReference type="Pfam" id="PF14420">
    <property type="entry name" value="Clr5"/>
    <property type="match status" value="1"/>
</dbReference>
<evidence type="ECO:0000259" key="4">
    <source>
        <dbReference type="Pfam" id="PF14420"/>
    </source>
</evidence>
<dbReference type="AlphaFoldDB" id="A0AAD6N1A5"/>
<feature type="domain" description="Clr5" evidence="4">
    <location>
        <begin position="3"/>
        <end position="55"/>
    </location>
</feature>
<reference evidence="5" key="2">
    <citation type="submission" date="2023-01" db="EMBL/GenBank/DDBJ databases">
        <authorList>
            <person name="Petersen C."/>
        </authorList>
    </citation>
    <scope>NUCLEOTIDE SEQUENCE</scope>
    <source>
        <strain evidence="5">IBT 17514</strain>
    </source>
</reference>
<dbReference type="InterPro" id="IPR025676">
    <property type="entry name" value="Clr5_dom"/>
</dbReference>
<proteinExistence type="predicted"/>
<evidence type="ECO:0000313" key="5">
    <source>
        <dbReference type="EMBL" id="KAJ5741118.1"/>
    </source>
</evidence>
<evidence type="ECO:0000256" key="1">
    <source>
        <dbReference type="ARBA" id="ARBA00022737"/>
    </source>
</evidence>
<sequence>MADHDWAPFQEEIRRLYILEDKPLPEVMDYMASKYSLHKSQQQYRRQFTKWGLRKIAPSADWPWIERRVEKRKRGKEGKESEVHIDGEQARPKKVANSKYREGYNTSSFLGAESPNTPDGVVVFTPATPGMHISWNGSLPWLQFIELLRPSQGSDAPSPSSSLVIVSPPGTKAISNKVNLQLMERLSSIIPWKKLQNPPNIHSSSRSSAALSILMPEEYDGQHDKWSIRFSTSKRGVGDRLAVELYLLSNNLTSHAPQGKSEESLRRHDSQVLEMLKDSGWDDSNSLNILLSTRGPTAESIAEKVFASVVRLMRFDILEIMLNAGMNPNGLIETIPKGILSPLQFAAGREDGLQLVGILISHKADVNFCESGYPALYYAIEIRHAEIANMLLSRGATVTPSCLLALAMRKDIWLWNELVQYMIESCPDVNSRTGWQDPSALVQAVQCENVFVIDLLLARGAEINELTTFQFGREIDLTTTIGLAVKKGNIQVIQSLLRACKDINPDFGGLPYISPLTLAVSQRTAEVVRALLDAGIDLRAADSEGEMTLLERAARNGDSSICSILIERGAKPDREPSGTLNPPSALLLAVKQGSLPTALILIEANARLNDEYSNSPGSVLGAAIESGQEDLIQFLINAGATLIGTKLQQIGSMQVAKMLQQIGLLPSILHFSGQKMLVTALLNGKQELAQFLFQNGAGFNGGMQGDEDDNSATPLEAAIISKNSLFVEALLNNGAKVTDGALESAIELMEEFNDDSELLQRLLARFYGDAPKAVIAALKSSSLESLQLLRDAKIDPTLTLQCYREGRDMDEYELSPPHSVLEIAVVFAGVAELKYLLEWTQWSAENVGRAVTAAMVVENYQVIETLLEVNCDFTQEITVEYPSSKDVFGNFQAGAKETFTPLQAAVSQQLVTAVKGISQKTDVNFLGKGVRRRTPLQLAVEKGNMEIFNILLTHGAKIDSPPAPHGGVTALQAAAIQGYVGIARRLLDLGADVNEPPARYFGRTALQGAAEHGRIDMLQLLLEAGTLIIGEGEEQFLKAVELAERNGHNAAARLLKSFKETVQLSPS</sequence>
<feature type="repeat" description="ANK" evidence="3">
    <location>
        <begin position="1001"/>
        <end position="1025"/>
    </location>
</feature>
<organism evidence="5 6">
    <name type="scientific">Penicillium malachiteum</name>
    <dbReference type="NCBI Taxonomy" id="1324776"/>
    <lineage>
        <taxon>Eukaryota</taxon>
        <taxon>Fungi</taxon>
        <taxon>Dikarya</taxon>
        <taxon>Ascomycota</taxon>
        <taxon>Pezizomycotina</taxon>
        <taxon>Eurotiomycetes</taxon>
        <taxon>Eurotiomycetidae</taxon>
        <taxon>Eurotiales</taxon>
        <taxon>Aspergillaceae</taxon>
        <taxon>Penicillium</taxon>
    </lineage>
</organism>
<comment type="caution">
    <text evidence="5">The sequence shown here is derived from an EMBL/GenBank/DDBJ whole genome shotgun (WGS) entry which is preliminary data.</text>
</comment>
<dbReference type="InterPro" id="IPR036770">
    <property type="entry name" value="Ankyrin_rpt-contain_sf"/>
</dbReference>
<feature type="repeat" description="ANK" evidence="3">
    <location>
        <begin position="371"/>
        <end position="398"/>
    </location>
</feature>
<dbReference type="Gene3D" id="1.25.40.20">
    <property type="entry name" value="Ankyrin repeat-containing domain"/>
    <property type="match status" value="3"/>
</dbReference>
<keyword evidence="1" id="KW-0677">Repeat</keyword>
<evidence type="ECO:0000313" key="6">
    <source>
        <dbReference type="Proteomes" id="UP001215712"/>
    </source>
</evidence>
<dbReference type="Proteomes" id="UP001215712">
    <property type="component" value="Unassembled WGS sequence"/>
</dbReference>
<protein>
    <recommendedName>
        <fullName evidence="4">Clr5 domain-containing protein</fullName>
    </recommendedName>
</protein>
<dbReference type="SUPFAM" id="SSF48403">
    <property type="entry name" value="Ankyrin repeat"/>
    <property type="match status" value="2"/>
</dbReference>
<feature type="repeat" description="ANK" evidence="3">
    <location>
        <begin position="514"/>
        <end position="543"/>
    </location>
</feature>
<feature type="repeat" description="ANK" evidence="3">
    <location>
        <begin position="966"/>
        <end position="998"/>
    </location>
</feature>
<dbReference type="EMBL" id="JAQJAN010000001">
    <property type="protein sequence ID" value="KAJ5741118.1"/>
    <property type="molecule type" value="Genomic_DNA"/>
</dbReference>
<dbReference type="InterPro" id="IPR002110">
    <property type="entry name" value="Ankyrin_rpt"/>
</dbReference>
<name>A0AAD6N1A5_9EURO</name>